<reference evidence="7" key="1">
    <citation type="submission" date="2020-09" db="EMBL/GenBank/DDBJ databases">
        <title>Pelobacter alkaliphilus sp. nov., a novel anaerobic arsenate-reducing bacterium from terrestrial mud volcano.</title>
        <authorList>
            <person name="Khomyakova M.A."/>
            <person name="Merkel A.Y."/>
            <person name="Slobodkin A.I."/>
        </authorList>
    </citation>
    <scope>NUCLEOTIDE SEQUENCE</scope>
    <source>
        <strain evidence="7">M08fum</strain>
    </source>
</reference>
<keyword evidence="8" id="KW-1185">Reference proteome</keyword>
<keyword evidence="4" id="KW-0029">Amino-acid transport</keyword>
<organism evidence="7 8">
    <name type="scientific">Pelovirga terrestris</name>
    <dbReference type="NCBI Taxonomy" id="2771352"/>
    <lineage>
        <taxon>Bacteria</taxon>
        <taxon>Pseudomonadati</taxon>
        <taxon>Thermodesulfobacteriota</taxon>
        <taxon>Desulfuromonadia</taxon>
        <taxon>Geobacterales</taxon>
        <taxon>Geobacteraceae</taxon>
        <taxon>Pelovirga</taxon>
    </lineage>
</organism>
<dbReference type="InterPro" id="IPR028081">
    <property type="entry name" value="Leu-bd"/>
</dbReference>
<name>A0A8J6QX75_9BACT</name>
<feature type="signal peptide" evidence="5">
    <location>
        <begin position="1"/>
        <end position="24"/>
    </location>
</feature>
<feature type="chain" id="PRO_5035165927" evidence="5">
    <location>
        <begin position="25"/>
        <end position="376"/>
    </location>
</feature>
<evidence type="ECO:0000256" key="2">
    <source>
        <dbReference type="ARBA" id="ARBA00022448"/>
    </source>
</evidence>
<proteinExistence type="inferred from homology"/>
<dbReference type="Gene3D" id="3.40.50.2300">
    <property type="match status" value="2"/>
</dbReference>
<evidence type="ECO:0000256" key="4">
    <source>
        <dbReference type="ARBA" id="ARBA00022970"/>
    </source>
</evidence>
<dbReference type="Pfam" id="PF13458">
    <property type="entry name" value="Peripla_BP_6"/>
    <property type="match status" value="1"/>
</dbReference>
<dbReference type="InterPro" id="IPR000709">
    <property type="entry name" value="Leu_Ile_Val-bd"/>
</dbReference>
<dbReference type="EMBL" id="JACWUN010000007">
    <property type="protein sequence ID" value="MBD1400608.1"/>
    <property type="molecule type" value="Genomic_DNA"/>
</dbReference>
<dbReference type="PANTHER" id="PTHR47151:SF2">
    <property type="entry name" value="AMINO ACID BINDING PROTEIN"/>
    <property type="match status" value="1"/>
</dbReference>
<sequence>MKKMLKSLFVVCVAVVMTATWASAETLKVGVQAPITGSYANEGQGIDNGTRLLANQINAAGGVMGRQIEVFTCDDQATAMASAICARELVNRGVKMIIGSYTSTAAEAAQKIYYDAGVIQTSDGTADSLTEKGYWTFLRNSFPNSAEAEYAADYMVNVKGYKRIVVVSDFSSYAVGLADATVAAIKALGGNVVSYDKIRADSQNFTPVLTNIRSKNPDVIFSAGYYTDGGQLRAQQVALGINADFIGGDANDNPDFIKLAGSAAKGAKIINVPTVDMLPYDLAKDFINDYEKTYGERPPSIWGLMNIDGMRAIIHAMEQNKSFDTRQAVEYLWNMDEPIEGITGPLKFAKDGNRIGSSYMTFEIQADGSYKIAHQQ</sequence>
<dbReference type="SUPFAM" id="SSF53822">
    <property type="entry name" value="Periplasmic binding protein-like I"/>
    <property type="match status" value="1"/>
</dbReference>
<evidence type="ECO:0000256" key="1">
    <source>
        <dbReference type="ARBA" id="ARBA00010062"/>
    </source>
</evidence>
<evidence type="ECO:0000259" key="6">
    <source>
        <dbReference type="Pfam" id="PF13458"/>
    </source>
</evidence>
<dbReference type="PANTHER" id="PTHR47151">
    <property type="entry name" value="LEU/ILE/VAL-BINDING ABC TRANSPORTER SUBUNIT"/>
    <property type="match status" value="1"/>
</dbReference>
<evidence type="ECO:0000313" key="8">
    <source>
        <dbReference type="Proteomes" id="UP000632828"/>
    </source>
</evidence>
<gene>
    <name evidence="7" type="ORF">ICT70_07980</name>
</gene>
<accession>A0A8J6QX75</accession>
<comment type="caution">
    <text evidence="7">The sequence shown here is derived from an EMBL/GenBank/DDBJ whole genome shotgun (WGS) entry which is preliminary data.</text>
</comment>
<dbReference type="CDD" id="cd06342">
    <property type="entry name" value="PBP1_ABC_LIVBP-like"/>
    <property type="match status" value="1"/>
</dbReference>
<dbReference type="PRINTS" id="PR00337">
    <property type="entry name" value="LEUILEVALBP"/>
</dbReference>
<evidence type="ECO:0000256" key="5">
    <source>
        <dbReference type="SAM" id="SignalP"/>
    </source>
</evidence>
<comment type="similarity">
    <text evidence="1">Belongs to the leucine-binding protein family.</text>
</comment>
<dbReference type="AlphaFoldDB" id="A0A8J6QX75"/>
<feature type="domain" description="Leucine-binding protein" evidence="6">
    <location>
        <begin position="26"/>
        <end position="368"/>
    </location>
</feature>
<keyword evidence="2" id="KW-0813">Transport</keyword>
<protein>
    <submittedName>
        <fullName evidence="7">Branched-chain amino acid ABC transporter substrate-binding protein</fullName>
    </submittedName>
</protein>
<evidence type="ECO:0000313" key="7">
    <source>
        <dbReference type="EMBL" id="MBD1400608.1"/>
    </source>
</evidence>
<keyword evidence="3 5" id="KW-0732">Signal</keyword>
<dbReference type="InterPro" id="IPR028082">
    <property type="entry name" value="Peripla_BP_I"/>
</dbReference>
<dbReference type="GO" id="GO:0006865">
    <property type="term" value="P:amino acid transport"/>
    <property type="evidence" value="ECO:0007669"/>
    <property type="project" value="UniProtKB-KW"/>
</dbReference>
<evidence type="ECO:0000256" key="3">
    <source>
        <dbReference type="ARBA" id="ARBA00022729"/>
    </source>
</evidence>
<dbReference type="Proteomes" id="UP000632828">
    <property type="component" value="Unassembled WGS sequence"/>
</dbReference>
<dbReference type="RefSeq" id="WP_191155315.1">
    <property type="nucleotide sequence ID" value="NZ_JACWUN010000007.1"/>
</dbReference>